<proteinExistence type="predicted"/>
<dbReference type="EMBL" id="CP012040">
    <property type="protein sequence ID" value="AKP50944.1"/>
    <property type="molecule type" value="Genomic_DNA"/>
</dbReference>
<keyword evidence="2" id="KW-1185">Reference proteome</keyword>
<reference evidence="1 2" key="1">
    <citation type="submission" date="2015-07" db="EMBL/GenBank/DDBJ databases">
        <authorList>
            <person name="Kim K.M."/>
        </authorList>
    </citation>
    <scope>NUCLEOTIDE SEQUENCE [LARGE SCALE GENOMIC DNA]</scope>
    <source>
        <strain evidence="1 2">KCTC 12363</strain>
    </source>
</reference>
<dbReference type="KEGG" id="camu:CA2015_1507"/>
<sequence length="245" mass="27954">MNHTSNVMLITTYHTNNFFQISCAYPSVIQPGEELKISLNITAIKTCELKKVTWNLDGITNKTVKIDIANLGLNQDLLEGKSLDHELIFSTEVGKEGYGEINMTLDFSTVDGLEKAFSWDLWISIFKRVLANNKNALEDDLRKRLVNVVNARTRNGHIFMADHVRFFSEFLNVEVTAEIAVILTDELLLEEEGLPVNEEIFYAIVTGQTQFYGMEKLELIYEEYCNESDDNFDTDDAREVPLNPI</sequence>
<evidence type="ECO:0000313" key="1">
    <source>
        <dbReference type="EMBL" id="AKP50944.1"/>
    </source>
</evidence>
<dbReference type="AlphaFoldDB" id="A0A0H4P9T4"/>
<dbReference type="Proteomes" id="UP000036520">
    <property type="component" value="Chromosome"/>
</dbReference>
<gene>
    <name evidence="1" type="ORF">CA2015_1507</name>
</gene>
<dbReference type="STRING" id="320787.CA2015_1507"/>
<name>A0A0H4P9T4_9BACT</name>
<protein>
    <submittedName>
        <fullName evidence="1">Uncharacterized protein</fullName>
    </submittedName>
</protein>
<evidence type="ECO:0000313" key="2">
    <source>
        <dbReference type="Proteomes" id="UP000036520"/>
    </source>
</evidence>
<accession>A0A0H4P9T4</accession>
<organism evidence="1 2">
    <name type="scientific">Cyclobacterium amurskyense</name>
    <dbReference type="NCBI Taxonomy" id="320787"/>
    <lineage>
        <taxon>Bacteria</taxon>
        <taxon>Pseudomonadati</taxon>
        <taxon>Bacteroidota</taxon>
        <taxon>Cytophagia</taxon>
        <taxon>Cytophagales</taxon>
        <taxon>Cyclobacteriaceae</taxon>
        <taxon>Cyclobacterium</taxon>
    </lineage>
</organism>